<dbReference type="AlphaFoldDB" id="A0A1T4Y9U2"/>
<dbReference type="STRING" id="1147123.SAMN05443428_1308"/>
<dbReference type="Proteomes" id="UP000190105">
    <property type="component" value="Unassembled WGS sequence"/>
</dbReference>
<accession>A0A1T4Y9U2</accession>
<evidence type="ECO:0000313" key="2">
    <source>
        <dbReference type="Proteomes" id="UP000190105"/>
    </source>
</evidence>
<keyword evidence="2" id="KW-1185">Reference proteome</keyword>
<dbReference type="RefSeq" id="WP_078697579.1">
    <property type="nucleotide sequence ID" value="NZ_FUYH01000030.1"/>
</dbReference>
<gene>
    <name evidence="1" type="ORF">SAMN05443428_1308</name>
</gene>
<sequence>MVTRETILLPILMQEKQRLLDLSIENEDKPKQGYEEDWKDCKERIGLLEQMLNEIPEECIEDEFAGTAQQVFIGTFDEKPALWYNSRYHFIMDYFVNMNIIDSTNKGYHDKRLLRLCYKTYKKWFVSGKYELERQKRAEENLSTNIEATVIDDRVMKLKWV</sequence>
<organism evidence="1 2">
    <name type="scientific">Caloramator quimbayensis</name>
    <dbReference type="NCBI Taxonomy" id="1147123"/>
    <lineage>
        <taxon>Bacteria</taxon>
        <taxon>Bacillati</taxon>
        <taxon>Bacillota</taxon>
        <taxon>Clostridia</taxon>
        <taxon>Eubacteriales</taxon>
        <taxon>Clostridiaceae</taxon>
        <taxon>Caloramator</taxon>
    </lineage>
</organism>
<dbReference type="EMBL" id="FUYH01000030">
    <property type="protein sequence ID" value="SKA98587.1"/>
    <property type="molecule type" value="Genomic_DNA"/>
</dbReference>
<protein>
    <submittedName>
        <fullName evidence="1">Uncharacterized protein</fullName>
    </submittedName>
</protein>
<proteinExistence type="predicted"/>
<name>A0A1T4Y9U2_9CLOT</name>
<evidence type="ECO:0000313" key="1">
    <source>
        <dbReference type="EMBL" id="SKA98587.1"/>
    </source>
</evidence>
<reference evidence="2" key="1">
    <citation type="submission" date="2017-02" db="EMBL/GenBank/DDBJ databases">
        <authorList>
            <person name="Varghese N."/>
            <person name="Submissions S."/>
        </authorList>
    </citation>
    <scope>NUCLEOTIDE SEQUENCE [LARGE SCALE GENOMIC DNA]</scope>
    <source>
        <strain evidence="2">USBA 833</strain>
    </source>
</reference>